<dbReference type="SUPFAM" id="SSF46689">
    <property type="entry name" value="Homeodomain-like"/>
    <property type="match status" value="1"/>
</dbReference>
<dbReference type="PRINTS" id="PR00032">
    <property type="entry name" value="HTHARAC"/>
</dbReference>
<dbReference type="InterPro" id="IPR018062">
    <property type="entry name" value="HTH_AraC-typ_CS"/>
</dbReference>
<comment type="caution">
    <text evidence="5">The sequence shown here is derived from an EMBL/GenBank/DDBJ whole genome shotgun (WGS) entry which is preliminary data.</text>
</comment>
<dbReference type="InterPro" id="IPR009057">
    <property type="entry name" value="Homeodomain-like_sf"/>
</dbReference>
<dbReference type="SMART" id="SM00342">
    <property type="entry name" value="HTH_ARAC"/>
    <property type="match status" value="1"/>
</dbReference>
<sequence length="73" mass="8633">CCQIFKKYSNQSPIDFLNTYRLEVSKNLLKETDKNITEIATSCGFNHLSYYASMFQNRYGTPPSEYRKLHKRT</sequence>
<dbReference type="InterPro" id="IPR020449">
    <property type="entry name" value="Tscrpt_reg_AraC-type_HTH"/>
</dbReference>
<dbReference type="Pfam" id="PF12833">
    <property type="entry name" value="HTH_18"/>
    <property type="match status" value="1"/>
</dbReference>
<evidence type="ECO:0000256" key="1">
    <source>
        <dbReference type="ARBA" id="ARBA00023015"/>
    </source>
</evidence>
<feature type="non-terminal residue" evidence="5">
    <location>
        <position position="1"/>
    </location>
</feature>
<dbReference type="PROSITE" id="PS01124">
    <property type="entry name" value="HTH_ARAC_FAMILY_2"/>
    <property type="match status" value="1"/>
</dbReference>
<dbReference type="InterPro" id="IPR018060">
    <property type="entry name" value="HTH_AraC"/>
</dbReference>
<dbReference type="Gene3D" id="1.10.10.60">
    <property type="entry name" value="Homeodomain-like"/>
    <property type="match status" value="1"/>
</dbReference>
<keyword evidence="2" id="KW-0238">DNA-binding</keyword>
<gene>
    <name evidence="5" type="ORF">IAC96_07440</name>
</gene>
<proteinExistence type="predicted"/>
<keyword evidence="1" id="KW-0805">Transcription regulation</keyword>
<evidence type="ECO:0000313" key="5">
    <source>
        <dbReference type="EMBL" id="HIR88766.1"/>
    </source>
</evidence>
<dbReference type="AlphaFoldDB" id="A0A9D1EEZ1"/>
<dbReference type="GO" id="GO:0003700">
    <property type="term" value="F:DNA-binding transcription factor activity"/>
    <property type="evidence" value="ECO:0007669"/>
    <property type="project" value="InterPro"/>
</dbReference>
<accession>A0A9D1EEZ1</accession>
<organism evidence="5 6">
    <name type="scientific">Candidatus Fimimorpha faecalis</name>
    <dbReference type="NCBI Taxonomy" id="2840824"/>
    <lineage>
        <taxon>Bacteria</taxon>
        <taxon>Bacillati</taxon>
        <taxon>Bacillota</taxon>
        <taxon>Clostridia</taxon>
        <taxon>Eubacteriales</taxon>
        <taxon>Candidatus Fimimorpha</taxon>
    </lineage>
</organism>
<dbReference type="GO" id="GO:0043565">
    <property type="term" value="F:sequence-specific DNA binding"/>
    <property type="evidence" value="ECO:0007669"/>
    <property type="project" value="InterPro"/>
</dbReference>
<reference evidence="5" key="1">
    <citation type="submission" date="2020-10" db="EMBL/GenBank/DDBJ databases">
        <authorList>
            <person name="Gilroy R."/>
        </authorList>
    </citation>
    <scope>NUCLEOTIDE SEQUENCE</scope>
    <source>
        <strain evidence="5">ChiW13-3771</strain>
    </source>
</reference>
<dbReference type="PANTHER" id="PTHR43280:SF2">
    <property type="entry name" value="HTH-TYPE TRANSCRIPTIONAL REGULATOR EXSA"/>
    <property type="match status" value="1"/>
</dbReference>
<keyword evidence="3" id="KW-0804">Transcription</keyword>
<dbReference type="PROSITE" id="PS00041">
    <property type="entry name" value="HTH_ARAC_FAMILY_1"/>
    <property type="match status" value="1"/>
</dbReference>
<evidence type="ECO:0000313" key="6">
    <source>
        <dbReference type="Proteomes" id="UP000824201"/>
    </source>
</evidence>
<evidence type="ECO:0000259" key="4">
    <source>
        <dbReference type="PROSITE" id="PS01124"/>
    </source>
</evidence>
<protein>
    <submittedName>
        <fullName evidence="5">Helix-turn-helix transcriptional regulator</fullName>
    </submittedName>
</protein>
<reference evidence="5" key="2">
    <citation type="journal article" date="2021" name="PeerJ">
        <title>Extensive microbial diversity within the chicken gut microbiome revealed by metagenomics and culture.</title>
        <authorList>
            <person name="Gilroy R."/>
            <person name="Ravi A."/>
            <person name="Getino M."/>
            <person name="Pursley I."/>
            <person name="Horton D.L."/>
            <person name="Alikhan N.F."/>
            <person name="Baker D."/>
            <person name="Gharbi K."/>
            <person name="Hall N."/>
            <person name="Watson M."/>
            <person name="Adriaenssens E.M."/>
            <person name="Foster-Nyarko E."/>
            <person name="Jarju S."/>
            <person name="Secka A."/>
            <person name="Antonio M."/>
            <person name="Oren A."/>
            <person name="Chaudhuri R.R."/>
            <person name="La Ragione R."/>
            <person name="Hildebrand F."/>
            <person name="Pallen M.J."/>
        </authorList>
    </citation>
    <scope>NUCLEOTIDE SEQUENCE</scope>
    <source>
        <strain evidence="5">ChiW13-3771</strain>
    </source>
</reference>
<feature type="domain" description="HTH araC/xylS-type" evidence="4">
    <location>
        <begin position="1"/>
        <end position="69"/>
    </location>
</feature>
<evidence type="ECO:0000256" key="3">
    <source>
        <dbReference type="ARBA" id="ARBA00023163"/>
    </source>
</evidence>
<name>A0A9D1EEZ1_9FIRM</name>
<dbReference type="EMBL" id="DVHN01000090">
    <property type="protein sequence ID" value="HIR88766.1"/>
    <property type="molecule type" value="Genomic_DNA"/>
</dbReference>
<evidence type="ECO:0000256" key="2">
    <source>
        <dbReference type="ARBA" id="ARBA00023125"/>
    </source>
</evidence>
<dbReference type="Proteomes" id="UP000824201">
    <property type="component" value="Unassembled WGS sequence"/>
</dbReference>
<dbReference type="PANTHER" id="PTHR43280">
    <property type="entry name" value="ARAC-FAMILY TRANSCRIPTIONAL REGULATOR"/>
    <property type="match status" value="1"/>
</dbReference>